<evidence type="ECO:0000256" key="12">
    <source>
        <dbReference type="ARBA" id="ARBA00068386"/>
    </source>
</evidence>
<evidence type="ECO:0000256" key="1">
    <source>
        <dbReference type="ARBA" id="ARBA00004324"/>
    </source>
</evidence>
<feature type="domain" description="FHA" evidence="15">
    <location>
        <begin position="40"/>
        <end position="92"/>
    </location>
</feature>
<feature type="region of interest" description="Disordered" evidence="14">
    <location>
        <begin position="296"/>
        <end position="338"/>
    </location>
</feature>
<evidence type="ECO:0000256" key="14">
    <source>
        <dbReference type="SAM" id="MobiDB-lite"/>
    </source>
</evidence>
<dbReference type="CDD" id="cd22674">
    <property type="entry name" value="FHA_PPP1R8"/>
    <property type="match status" value="1"/>
</dbReference>
<dbReference type="GO" id="GO:0006397">
    <property type="term" value="P:mRNA processing"/>
    <property type="evidence" value="ECO:0007669"/>
    <property type="project" value="UniProtKB-KW"/>
</dbReference>
<gene>
    <name evidence="16" type="primary">Ppp1r8</name>
    <name evidence="16" type="ORF">TNCT_345481</name>
</gene>
<keyword evidence="2" id="KW-0678">Repressor</keyword>
<feature type="compositionally biased region" description="Polar residues" evidence="14">
    <location>
        <begin position="301"/>
        <end position="315"/>
    </location>
</feature>
<evidence type="ECO:0000256" key="5">
    <source>
        <dbReference type="ARBA" id="ARBA00022728"/>
    </source>
</evidence>
<evidence type="ECO:0000313" key="17">
    <source>
        <dbReference type="Proteomes" id="UP000887116"/>
    </source>
</evidence>
<proteinExistence type="predicted"/>
<dbReference type="Proteomes" id="UP000887116">
    <property type="component" value="Unassembled WGS sequence"/>
</dbReference>
<keyword evidence="3" id="KW-0597">Phosphoprotein</keyword>
<comment type="subcellular location">
    <subcellularLocation>
        <location evidence="1">Nucleus speckle</location>
    </subcellularLocation>
</comment>
<feature type="compositionally biased region" description="Basic and acidic residues" evidence="14">
    <location>
        <begin position="119"/>
        <end position="138"/>
    </location>
</feature>
<evidence type="ECO:0000256" key="3">
    <source>
        <dbReference type="ARBA" id="ARBA00022553"/>
    </source>
</evidence>
<name>A0A8X6GZU7_TRICU</name>
<sequence>MANHYDIPSWAGKPPVGLHLDVLKIDKLIQKLMIDEKKCYLFGRNPELNDFCIDHASCSRVHAALVYHKHLNRTFLVDLGSTHGTYIGSIRLEAHKPTQLPVDSKFHFGASTRMYILRERPQKAGRTTSDDHEKKSDELEGGLLGLPESETELDNLTEFNTAHNRRITMLGITDEEIKPANRKRKSISVRFSTEEEIINPEDIDPTIGRFRNLVQSAIIPNKRQREETSNLFGSGLSSNSNKRMVQSFHTVSDIHRSDSGHGTISTLFTPSLSVKLGLHLPNPAPDIDLEPPEVVPDYTLTIPNPTAANEANASQEPKKKKYAKEAWPGKKPTPSLLI</sequence>
<accession>A0A8X6GZU7</accession>
<protein>
    <recommendedName>
        <fullName evidence="12">Nuclear inhibitor of protein phosphatase 1</fullName>
    </recommendedName>
    <alternativeName>
        <fullName evidence="13">Protein phosphatase 1 regulatory inhibitor subunit 8</fullName>
    </alternativeName>
</protein>
<keyword evidence="5" id="KW-0747">Spliceosome</keyword>
<dbReference type="PANTHER" id="PTHR23308">
    <property type="entry name" value="NUCLEAR INHIBITOR OF PROTEIN PHOSPHATASE-1"/>
    <property type="match status" value="1"/>
</dbReference>
<dbReference type="InterPro" id="IPR008984">
    <property type="entry name" value="SMAD_FHA_dom_sf"/>
</dbReference>
<dbReference type="AlphaFoldDB" id="A0A8X6GZU7"/>
<keyword evidence="8" id="KW-0238">DNA-binding</keyword>
<evidence type="ECO:0000256" key="4">
    <source>
        <dbReference type="ARBA" id="ARBA00022664"/>
    </source>
</evidence>
<keyword evidence="7" id="KW-0805">Transcription regulation</keyword>
<evidence type="ECO:0000313" key="16">
    <source>
        <dbReference type="EMBL" id="GFR13784.1"/>
    </source>
</evidence>
<keyword evidence="10" id="KW-0508">mRNA splicing</keyword>
<organism evidence="16 17">
    <name type="scientific">Trichonephila clavata</name>
    <name type="common">Joro spider</name>
    <name type="synonym">Nephila clavata</name>
    <dbReference type="NCBI Taxonomy" id="2740835"/>
    <lineage>
        <taxon>Eukaryota</taxon>
        <taxon>Metazoa</taxon>
        <taxon>Ecdysozoa</taxon>
        <taxon>Arthropoda</taxon>
        <taxon>Chelicerata</taxon>
        <taxon>Arachnida</taxon>
        <taxon>Araneae</taxon>
        <taxon>Araneomorphae</taxon>
        <taxon>Entelegynae</taxon>
        <taxon>Araneoidea</taxon>
        <taxon>Nephilidae</taxon>
        <taxon>Trichonephila</taxon>
    </lineage>
</organism>
<reference evidence="16" key="1">
    <citation type="submission" date="2020-07" db="EMBL/GenBank/DDBJ databases">
        <title>Multicomponent nature underlies the extraordinary mechanical properties of spider dragline silk.</title>
        <authorList>
            <person name="Kono N."/>
            <person name="Nakamura H."/>
            <person name="Mori M."/>
            <person name="Yoshida Y."/>
            <person name="Ohtoshi R."/>
            <person name="Malay A.D."/>
            <person name="Moran D.A.P."/>
            <person name="Tomita M."/>
            <person name="Numata K."/>
            <person name="Arakawa K."/>
        </authorList>
    </citation>
    <scope>NUCLEOTIDE SEQUENCE</scope>
</reference>
<keyword evidence="11" id="KW-0539">Nucleus</keyword>
<comment type="caution">
    <text evidence="16">The sequence shown here is derived from an EMBL/GenBank/DDBJ whole genome shotgun (WGS) entry which is preliminary data.</text>
</comment>
<dbReference type="OrthoDB" id="4096268at2759"/>
<dbReference type="SMART" id="SM00240">
    <property type="entry name" value="FHA"/>
    <property type="match status" value="1"/>
</dbReference>
<dbReference type="EMBL" id="BMAO01007119">
    <property type="protein sequence ID" value="GFR13784.1"/>
    <property type="molecule type" value="Genomic_DNA"/>
</dbReference>
<dbReference type="InterPro" id="IPR000253">
    <property type="entry name" value="FHA_dom"/>
</dbReference>
<dbReference type="GO" id="GO:0016607">
    <property type="term" value="C:nuclear speck"/>
    <property type="evidence" value="ECO:0007669"/>
    <property type="project" value="UniProtKB-SubCell"/>
</dbReference>
<evidence type="ECO:0000256" key="2">
    <source>
        <dbReference type="ARBA" id="ARBA00022491"/>
    </source>
</evidence>
<keyword evidence="6" id="KW-0694">RNA-binding</keyword>
<evidence type="ECO:0000256" key="6">
    <source>
        <dbReference type="ARBA" id="ARBA00022884"/>
    </source>
</evidence>
<dbReference type="Gene3D" id="2.60.200.20">
    <property type="match status" value="1"/>
</dbReference>
<dbReference type="GO" id="GO:0003723">
    <property type="term" value="F:RNA binding"/>
    <property type="evidence" value="ECO:0007669"/>
    <property type="project" value="UniProtKB-KW"/>
</dbReference>
<feature type="region of interest" description="Disordered" evidence="14">
    <location>
        <begin position="119"/>
        <end position="146"/>
    </location>
</feature>
<dbReference type="GO" id="GO:0003677">
    <property type="term" value="F:DNA binding"/>
    <property type="evidence" value="ECO:0007669"/>
    <property type="project" value="UniProtKB-KW"/>
</dbReference>
<dbReference type="FunFam" id="2.60.200.20:FF:000012">
    <property type="entry name" value="Nuclear inhibitor of protein phosphatase 1"/>
    <property type="match status" value="1"/>
</dbReference>
<evidence type="ECO:0000256" key="13">
    <source>
        <dbReference type="ARBA" id="ARBA00077703"/>
    </source>
</evidence>
<evidence type="ECO:0000256" key="9">
    <source>
        <dbReference type="ARBA" id="ARBA00023163"/>
    </source>
</evidence>
<dbReference type="GO" id="GO:0005681">
    <property type="term" value="C:spliceosomal complex"/>
    <property type="evidence" value="ECO:0007669"/>
    <property type="project" value="UniProtKB-KW"/>
</dbReference>
<dbReference type="SUPFAM" id="SSF49879">
    <property type="entry name" value="SMAD/FHA domain"/>
    <property type="match status" value="1"/>
</dbReference>
<evidence type="ECO:0000256" key="7">
    <source>
        <dbReference type="ARBA" id="ARBA00023015"/>
    </source>
</evidence>
<keyword evidence="4" id="KW-0507">mRNA processing</keyword>
<evidence type="ECO:0000259" key="15">
    <source>
        <dbReference type="PROSITE" id="PS50006"/>
    </source>
</evidence>
<evidence type="ECO:0000256" key="10">
    <source>
        <dbReference type="ARBA" id="ARBA00023187"/>
    </source>
</evidence>
<evidence type="ECO:0000256" key="8">
    <source>
        <dbReference type="ARBA" id="ARBA00023125"/>
    </source>
</evidence>
<evidence type="ECO:0000256" key="11">
    <source>
        <dbReference type="ARBA" id="ARBA00023242"/>
    </source>
</evidence>
<keyword evidence="17" id="KW-1185">Reference proteome</keyword>
<dbReference type="InterPro" id="IPR050923">
    <property type="entry name" value="Cell_Proc_Reg/RNA_Proc"/>
</dbReference>
<dbReference type="Pfam" id="PF00498">
    <property type="entry name" value="FHA"/>
    <property type="match status" value="1"/>
</dbReference>
<keyword evidence="9" id="KW-0804">Transcription</keyword>
<dbReference type="GO" id="GO:0008380">
    <property type="term" value="P:RNA splicing"/>
    <property type="evidence" value="ECO:0007669"/>
    <property type="project" value="UniProtKB-KW"/>
</dbReference>
<dbReference type="PROSITE" id="PS50006">
    <property type="entry name" value="FHA_DOMAIN"/>
    <property type="match status" value="1"/>
</dbReference>
<dbReference type="Gene3D" id="6.10.250.1290">
    <property type="match status" value="1"/>
</dbReference>